<gene>
    <name evidence="1" type="ORF">CRU78_15650</name>
</gene>
<feature type="non-terminal residue" evidence="1">
    <location>
        <position position="1"/>
    </location>
</feature>
<dbReference type="Proteomes" id="UP000342300">
    <property type="component" value="Unassembled WGS sequence"/>
</dbReference>
<proteinExistence type="predicted"/>
<reference evidence="1 2" key="1">
    <citation type="submission" date="2017-09" db="EMBL/GenBank/DDBJ databases">
        <title>Metagenomic Analysis Reveals Denitrifying Candidatus Accumulibacter and Flanking Population as a Source of N2O.</title>
        <authorList>
            <person name="Gao H."/>
            <person name="Mao Y."/>
            <person name="Zhao X."/>
            <person name="Liu W.-T."/>
            <person name="Zhang T."/>
            <person name="Wells G."/>
        </authorList>
    </citation>
    <scope>NUCLEOTIDE SEQUENCE [LARGE SCALE GENOMIC DNA]</scope>
    <source>
        <strain evidence="1">CANDO_2_IC</strain>
    </source>
</reference>
<name>A0A6A7RWF7_9PROT</name>
<evidence type="ECO:0000313" key="2">
    <source>
        <dbReference type="Proteomes" id="UP000342300"/>
    </source>
</evidence>
<dbReference type="AlphaFoldDB" id="A0A6A7RWF7"/>
<dbReference type="EMBL" id="PDHS01000396">
    <property type="protein sequence ID" value="MQM31865.1"/>
    <property type="molecule type" value="Genomic_DNA"/>
</dbReference>
<sequence length="42" mass="4377">ASAANKLVSPAEMGELFKVMALGRGISEPLLGFVSGDRSRTL</sequence>
<organism evidence="1 2">
    <name type="scientific">Candidatus Accumulibacter phosphatis</name>
    <dbReference type="NCBI Taxonomy" id="327160"/>
    <lineage>
        <taxon>Bacteria</taxon>
        <taxon>Pseudomonadati</taxon>
        <taxon>Pseudomonadota</taxon>
        <taxon>Betaproteobacteria</taxon>
        <taxon>Candidatus Accumulibacter</taxon>
    </lineage>
</organism>
<protein>
    <submittedName>
        <fullName evidence="1">Uncharacterized protein</fullName>
    </submittedName>
</protein>
<dbReference type="Gene3D" id="3.40.50.12710">
    <property type="match status" value="1"/>
</dbReference>
<dbReference type="InterPro" id="IPR038375">
    <property type="entry name" value="NDUFAF7_sf"/>
</dbReference>
<evidence type="ECO:0000313" key="1">
    <source>
        <dbReference type="EMBL" id="MQM31865.1"/>
    </source>
</evidence>
<accession>A0A6A7RWF7</accession>
<comment type="caution">
    <text evidence="1">The sequence shown here is derived from an EMBL/GenBank/DDBJ whole genome shotgun (WGS) entry which is preliminary data.</text>
</comment>